<evidence type="ECO:0000256" key="14">
    <source>
        <dbReference type="ARBA" id="ARBA00081584"/>
    </source>
</evidence>
<dbReference type="SMART" id="SM00355">
    <property type="entry name" value="ZnF_C2H2"/>
    <property type="match status" value="4"/>
</dbReference>
<dbReference type="GO" id="GO:1990830">
    <property type="term" value="P:cellular response to leukemia inhibitory factor"/>
    <property type="evidence" value="ECO:0000266"/>
    <property type="project" value="RGD"/>
</dbReference>
<dbReference type="FunFam" id="3.30.160.60:FF:000163">
    <property type="entry name" value="transcriptional repressor protein YY1"/>
    <property type="match status" value="1"/>
</dbReference>
<evidence type="ECO:0000256" key="7">
    <source>
        <dbReference type="ARBA" id="ARBA00023015"/>
    </source>
</evidence>
<reference evidence="18" key="2">
    <citation type="submission" date="2025-05" db="UniProtKB">
        <authorList>
            <consortium name="Ensembl"/>
        </authorList>
    </citation>
    <scope>IDENTIFICATION</scope>
    <source>
        <strain evidence="18">Brown Norway</strain>
    </source>
</reference>
<dbReference type="AlphaFoldDB" id="A0A8I6AIJ5"/>
<dbReference type="GO" id="GO:0005667">
    <property type="term" value="C:transcription regulator complex"/>
    <property type="evidence" value="ECO:0000318"/>
    <property type="project" value="GO_Central"/>
</dbReference>
<dbReference type="InterPro" id="IPR013087">
    <property type="entry name" value="Znf_C2H2_type"/>
</dbReference>
<keyword evidence="4" id="KW-0677">Repeat</keyword>
<dbReference type="GO" id="GO:1990837">
    <property type="term" value="F:sequence-specific double-stranded DNA binding"/>
    <property type="evidence" value="ECO:0000266"/>
    <property type="project" value="RGD"/>
</dbReference>
<feature type="domain" description="C2H2-type" evidence="17">
    <location>
        <begin position="278"/>
        <end position="307"/>
    </location>
</feature>
<dbReference type="GO" id="GO:0000981">
    <property type="term" value="F:DNA-binding transcription factor activity, RNA polymerase II-specific"/>
    <property type="evidence" value="ECO:0000318"/>
    <property type="project" value="GO_Central"/>
</dbReference>
<evidence type="ECO:0000313" key="19">
    <source>
        <dbReference type="Proteomes" id="UP000002494"/>
    </source>
</evidence>
<dbReference type="PANTHER" id="PTHR14003">
    <property type="entry name" value="TRANSCRIPTIONAL REPRESSOR PROTEIN YY"/>
    <property type="match status" value="1"/>
</dbReference>
<evidence type="ECO:0000256" key="8">
    <source>
        <dbReference type="ARBA" id="ARBA00023125"/>
    </source>
</evidence>
<dbReference type="GO" id="GO:0045944">
    <property type="term" value="P:positive regulation of transcription by RNA polymerase II"/>
    <property type="evidence" value="ECO:0000266"/>
    <property type="project" value="RGD"/>
</dbReference>
<evidence type="ECO:0000256" key="15">
    <source>
        <dbReference type="PROSITE-ProRule" id="PRU00042"/>
    </source>
</evidence>
<evidence type="ECO:0000256" key="16">
    <source>
        <dbReference type="SAM" id="MobiDB-lite"/>
    </source>
</evidence>
<feature type="domain" description="C2H2-type" evidence="17">
    <location>
        <begin position="191"/>
        <end position="220"/>
    </location>
</feature>
<dbReference type="Pfam" id="PF00096">
    <property type="entry name" value="zf-C2H2"/>
    <property type="match status" value="4"/>
</dbReference>
<keyword evidence="3" id="KW-0479">Metal-binding</keyword>
<dbReference type="PROSITE" id="PS50157">
    <property type="entry name" value="ZINC_FINGER_C2H2_2"/>
    <property type="match status" value="4"/>
</dbReference>
<dbReference type="GO" id="GO:0001228">
    <property type="term" value="F:DNA-binding transcription activator activity, RNA polymerase II-specific"/>
    <property type="evidence" value="ECO:0000266"/>
    <property type="project" value="RGD"/>
</dbReference>
<evidence type="ECO:0000259" key="17">
    <source>
        <dbReference type="PROSITE" id="PS50157"/>
    </source>
</evidence>
<dbReference type="GO" id="GO:0007286">
    <property type="term" value="P:spermatid development"/>
    <property type="evidence" value="ECO:0000266"/>
    <property type="project" value="RGD"/>
</dbReference>
<comment type="similarity">
    <text evidence="2">Belongs to the YY transcription factor family.</text>
</comment>
<dbReference type="Ensembl" id="ENSRNOT00000119108.2">
    <property type="protein sequence ID" value="ENSRNOP00000088285.1"/>
    <property type="gene ID" value="ENSRNOG00000063726.2"/>
</dbReference>
<feature type="region of interest" description="Disordered" evidence="16">
    <location>
        <begin position="1"/>
        <end position="37"/>
    </location>
</feature>
<dbReference type="RGD" id="2319133">
    <property type="gene designation" value="Zfp42"/>
</dbReference>
<dbReference type="PROSITE" id="PS00028">
    <property type="entry name" value="ZINC_FINGER_C2H2_1"/>
    <property type="match status" value="3"/>
</dbReference>
<accession>A0A8I6AIJ5</accession>
<dbReference type="Gene3D" id="3.30.160.60">
    <property type="entry name" value="Classic Zinc Finger"/>
    <property type="match status" value="4"/>
</dbReference>
<comment type="function">
    <text evidence="12">Functions as a multifunctional transcription factor that may exhibit positive and negative control on a large number of genes. May antagonize YY1 and function in development and differentiation.</text>
</comment>
<dbReference type="GO" id="GO:0000978">
    <property type="term" value="F:RNA polymerase II cis-regulatory region sequence-specific DNA binding"/>
    <property type="evidence" value="ECO:0000266"/>
    <property type="project" value="RGD"/>
</dbReference>
<dbReference type="GO" id="GO:0008584">
    <property type="term" value="P:male gonad development"/>
    <property type="evidence" value="ECO:0000266"/>
    <property type="project" value="RGD"/>
</dbReference>
<evidence type="ECO:0000256" key="6">
    <source>
        <dbReference type="ARBA" id="ARBA00022833"/>
    </source>
</evidence>
<evidence type="ECO:0000256" key="5">
    <source>
        <dbReference type="ARBA" id="ARBA00022771"/>
    </source>
</evidence>
<feature type="region of interest" description="Disordered" evidence="16">
    <location>
        <begin position="123"/>
        <end position="143"/>
    </location>
</feature>
<gene>
    <name evidence="20" type="primary">Zfp42</name>
    <name evidence="18" type="synonym">Zfp42l</name>
</gene>
<dbReference type="Proteomes" id="UP000002494">
    <property type="component" value="Chromosome 4"/>
</dbReference>
<evidence type="ECO:0000256" key="11">
    <source>
        <dbReference type="ARBA" id="ARBA00023242"/>
    </source>
</evidence>
<evidence type="ECO:0000313" key="18">
    <source>
        <dbReference type="Ensembl" id="ENSRNOP00000088285.1"/>
    </source>
</evidence>
<feature type="compositionally biased region" description="Basic and acidic residues" evidence="16">
    <location>
        <begin position="20"/>
        <end position="33"/>
    </location>
</feature>
<sequence>MNEQMKKMAKTSGQKGPGRRALDRMTLNHDEARPVQNTRVEPPHVTYTIHEEGEISPENEEDVFPNGYLECIIRGEFSEPILEEDLLFKSFESLEEAEQDLSRQVLEASSLLECSLEYMTKGTKQEKRATQEEPQQTVGANSVPECSEYLTSRKLPVGEPSEVDLSYHEQLSGFTGEKLKGGPYCGNISMLECPQAGCKKKLRDKTALRKHMLVHGPRQHVCAECGKAFTESSKLKRHFLVHTGERPFQCTFKGCGKRFSLDFNLCTHVRIHTGEKRFVCPFDGCEKSFIQSNNLKIHILTHAKAGKKC</sequence>
<dbReference type="InterPro" id="IPR036236">
    <property type="entry name" value="Znf_C2H2_sf"/>
</dbReference>
<dbReference type="Ensembl" id="ENSRNOT00000120219.2">
    <property type="protein sequence ID" value="ENSRNOP00000083917.1"/>
    <property type="gene ID" value="ENSRNOG00000063726.2"/>
</dbReference>
<dbReference type="RGD" id="2319177">
    <property type="gene designation" value="Zfp42l"/>
</dbReference>
<dbReference type="FunFam" id="3.30.160.60:FF:000109">
    <property type="entry name" value="Transcriptional repressor protein YY1"/>
    <property type="match status" value="1"/>
</dbReference>
<evidence type="ECO:0000256" key="1">
    <source>
        <dbReference type="ARBA" id="ARBA00004123"/>
    </source>
</evidence>
<dbReference type="GeneTree" id="ENSGT00940000163257"/>
<dbReference type="GO" id="GO:0008585">
    <property type="term" value="P:female gonad development"/>
    <property type="evidence" value="ECO:0000266"/>
    <property type="project" value="RGD"/>
</dbReference>
<evidence type="ECO:0000256" key="9">
    <source>
        <dbReference type="ARBA" id="ARBA00023159"/>
    </source>
</evidence>
<comment type="subcellular location">
    <subcellularLocation>
        <location evidence="1">Nucleus</location>
    </subcellularLocation>
</comment>
<evidence type="ECO:0000256" key="13">
    <source>
        <dbReference type="ARBA" id="ARBA00074162"/>
    </source>
</evidence>
<dbReference type="GO" id="GO:0031519">
    <property type="term" value="C:PcG protein complex"/>
    <property type="evidence" value="ECO:0000318"/>
    <property type="project" value="GO_Central"/>
</dbReference>
<evidence type="ECO:0000256" key="10">
    <source>
        <dbReference type="ARBA" id="ARBA00023163"/>
    </source>
</evidence>
<keyword evidence="6" id="KW-0862">Zinc</keyword>
<feature type="domain" description="C2H2-type" evidence="17">
    <location>
        <begin position="248"/>
        <end position="277"/>
    </location>
</feature>
<organism evidence="18 19">
    <name type="scientific">Rattus norvegicus</name>
    <name type="common">Rat</name>
    <dbReference type="NCBI Taxonomy" id="10116"/>
    <lineage>
        <taxon>Eukaryota</taxon>
        <taxon>Metazoa</taxon>
        <taxon>Chordata</taxon>
        <taxon>Craniata</taxon>
        <taxon>Vertebrata</taxon>
        <taxon>Euteleostomi</taxon>
        <taxon>Mammalia</taxon>
        <taxon>Eutheria</taxon>
        <taxon>Euarchontoglires</taxon>
        <taxon>Glires</taxon>
        <taxon>Rodentia</taxon>
        <taxon>Myomorpha</taxon>
        <taxon>Muroidea</taxon>
        <taxon>Muridae</taxon>
        <taxon>Murinae</taxon>
        <taxon>Rattus</taxon>
    </lineage>
</organism>
<protein>
    <recommendedName>
        <fullName evidence="13">Transcription factor YY2</fullName>
    </recommendedName>
    <alternativeName>
        <fullName evidence="14">Yin and yang 2</fullName>
    </alternativeName>
</protein>
<reference evidence="18 19" key="1">
    <citation type="journal article" date="2004" name="Nature">
        <title>Genome sequence of the Brown Norway rat yields insights into mammalian evolution.</title>
        <authorList>
            <consortium name="Rat Genome Sequencing Project Consortium"/>
            <person name="Gibbs R.A."/>
            <person name="Weinstock G.M."/>
            <person name="Metzker M.L."/>
            <person name="Muzny D.M."/>
            <person name="Sodergren E.J."/>
            <person name="Scherer S."/>
            <person name="Scott G."/>
            <person name="Steffen D."/>
            <person name="Worley K.C."/>
            <person name="Burch P.E."/>
            <person name="Okwuonu G."/>
            <person name="Hines S."/>
            <person name="Lewis L."/>
            <person name="Deramo C."/>
            <person name="Delgado O."/>
            <person name="Dugan-Rocha S."/>
            <person name="Miner G."/>
            <person name="Morgan M."/>
            <person name="Hawes A."/>
            <person name="Gill R."/>
            <person name="Holt R.A."/>
            <person name="Adams M.D."/>
            <person name="Amanatides P.G."/>
            <person name="Baden-Tillson H."/>
            <person name="Barnstead M."/>
            <person name="Chin S."/>
            <person name="Evans C.A."/>
            <person name="Ferriera S."/>
            <person name="Fosler C."/>
            <person name="Glodek A."/>
            <person name="Gu Z."/>
            <person name="Jennings D."/>
            <person name="Kraft C.L."/>
            <person name="Nguyen T."/>
            <person name="Pfannkoch C.M."/>
            <person name="Sitter C."/>
            <person name="Sutton G.G."/>
            <person name="Venter J.C."/>
            <person name="Woodage T."/>
            <person name="Smith D."/>
            <person name="Lee H.-M."/>
            <person name="Gustafson E."/>
            <person name="Cahill P."/>
            <person name="Kana A."/>
            <person name="Doucette-Stamm L."/>
            <person name="Weinstock K."/>
            <person name="Fechtel K."/>
            <person name="Weiss R.B."/>
            <person name="Dunn D.M."/>
            <person name="Green E.D."/>
            <person name="Blakesley R.W."/>
            <person name="Bouffard G.G."/>
            <person name="De Jong P.J."/>
            <person name="Osoegawa K."/>
            <person name="Zhu B."/>
            <person name="Marra M."/>
            <person name="Schein J."/>
            <person name="Bosdet I."/>
            <person name="Fjell C."/>
            <person name="Jones S."/>
            <person name="Krzywinski M."/>
            <person name="Mathewson C."/>
            <person name="Siddiqui A."/>
            <person name="Wye N."/>
            <person name="McPherson J."/>
            <person name="Zhao S."/>
            <person name="Fraser C.M."/>
            <person name="Shetty J."/>
            <person name="Shatsman S."/>
            <person name="Geer K."/>
            <person name="Chen Y."/>
            <person name="Abramzon S."/>
            <person name="Nierman W.C."/>
            <person name="Havlak P.H."/>
            <person name="Chen R."/>
            <person name="Durbin K.J."/>
            <person name="Egan A."/>
            <person name="Ren Y."/>
            <person name="Song X.-Z."/>
            <person name="Li B."/>
            <person name="Liu Y."/>
            <person name="Qin X."/>
            <person name="Cawley S."/>
            <person name="Cooney A.J."/>
            <person name="D'Souza L.M."/>
            <person name="Martin K."/>
            <person name="Wu J.Q."/>
            <person name="Gonzalez-Garay M.L."/>
            <person name="Jackson A.R."/>
            <person name="Kalafus K.J."/>
            <person name="McLeod M.P."/>
            <person name="Milosavljevic A."/>
            <person name="Virk D."/>
            <person name="Volkov A."/>
            <person name="Wheeler D.A."/>
            <person name="Zhang Z."/>
            <person name="Bailey J.A."/>
            <person name="Eichler E.E."/>
            <person name="Tuzun E."/>
            <person name="Birney E."/>
            <person name="Mongin E."/>
            <person name="Ureta-Vidal A."/>
            <person name="Woodwark C."/>
            <person name="Zdobnov E."/>
            <person name="Bork P."/>
            <person name="Suyama M."/>
            <person name="Torrents D."/>
            <person name="Alexandersson M."/>
            <person name="Trask B.J."/>
            <person name="Young J.M."/>
            <person name="Huang H."/>
            <person name="Wang H."/>
            <person name="Xing H."/>
            <person name="Daniels S."/>
            <person name="Gietzen D."/>
            <person name="Schmidt J."/>
            <person name="Stevens K."/>
            <person name="Vitt U."/>
            <person name="Wingrove J."/>
            <person name="Camara F."/>
            <person name="Mar Alba M."/>
            <person name="Abril J.F."/>
            <person name="Guigo R."/>
            <person name="Smit A."/>
            <person name="Dubchak I."/>
            <person name="Rubin E.M."/>
            <person name="Couronne O."/>
            <person name="Poliakov A."/>
            <person name="Huebner N."/>
            <person name="Ganten D."/>
            <person name="Goesele C."/>
            <person name="Hummel O."/>
            <person name="Kreitler T."/>
            <person name="Lee Y.-A."/>
            <person name="Monti J."/>
            <person name="Schulz H."/>
            <person name="Zimdahl H."/>
            <person name="Himmelbauer H."/>
            <person name="Lehrach H."/>
            <person name="Jacob H.J."/>
            <person name="Bromberg S."/>
            <person name="Gullings-Handley J."/>
            <person name="Jensen-Seaman M.I."/>
            <person name="Kwitek A.E."/>
            <person name="Lazar J."/>
            <person name="Pasko D."/>
            <person name="Tonellato P.J."/>
            <person name="Twigger S."/>
            <person name="Ponting C.P."/>
            <person name="Duarte J.M."/>
            <person name="Rice S."/>
            <person name="Goodstadt L."/>
            <person name="Beatson S.A."/>
            <person name="Emes R.D."/>
            <person name="Winter E.E."/>
            <person name="Webber C."/>
            <person name="Brandt P."/>
            <person name="Nyakatura G."/>
            <person name="Adetobi M."/>
            <person name="Chiaromonte F."/>
            <person name="Elnitski L."/>
            <person name="Eswara P."/>
            <person name="Hardison R.C."/>
            <person name="Hou M."/>
            <person name="Kolbe D."/>
            <person name="Makova K."/>
            <person name="Miller W."/>
            <person name="Nekrutenko A."/>
            <person name="Riemer C."/>
            <person name="Schwartz S."/>
            <person name="Taylor J."/>
            <person name="Yang S."/>
            <person name="Zhang Y."/>
            <person name="Lindpaintner K."/>
            <person name="Andrews T.D."/>
            <person name="Caccamo M."/>
            <person name="Clamp M."/>
            <person name="Clarke L."/>
            <person name="Curwen V."/>
            <person name="Durbin R.M."/>
            <person name="Eyras E."/>
            <person name="Searle S.M."/>
            <person name="Cooper G.M."/>
            <person name="Batzoglou S."/>
            <person name="Brudno M."/>
            <person name="Sidow A."/>
            <person name="Stone E.A."/>
            <person name="Payseur B.A."/>
            <person name="Bourque G."/>
            <person name="Lopez-Otin C."/>
            <person name="Puente X.S."/>
            <person name="Chakrabarti K."/>
            <person name="Chatterji S."/>
            <person name="Dewey C."/>
            <person name="Pachter L."/>
            <person name="Bray N."/>
            <person name="Yap V.B."/>
            <person name="Caspi A."/>
            <person name="Tesler G."/>
            <person name="Pevzner P.A."/>
            <person name="Haussler D."/>
            <person name="Roskin K.M."/>
            <person name="Baertsch R."/>
            <person name="Clawson H."/>
            <person name="Furey T.S."/>
            <person name="Hinrichs A.S."/>
            <person name="Karolchik D."/>
            <person name="Kent W.J."/>
            <person name="Rosenbloom K.R."/>
            <person name="Trumbower H."/>
            <person name="Weirauch M."/>
            <person name="Cooper D.N."/>
            <person name="Stenson P.D."/>
            <person name="Ma B."/>
            <person name="Brent M."/>
            <person name="Arumugam M."/>
            <person name="Shteynberg D."/>
            <person name="Copley R.R."/>
            <person name="Taylor M.S."/>
            <person name="Riethman H."/>
            <person name="Mudunuri U."/>
            <person name="Peterson J."/>
            <person name="Guyer M."/>
            <person name="Felsenfeld A."/>
            <person name="Old S."/>
            <person name="Mockrin S."/>
            <person name="Collins F.S."/>
        </authorList>
    </citation>
    <scope>NUCLEOTIDE SEQUENCE [LARGE SCALE GENOMIC DNA]</scope>
    <source>
        <strain evidence="18 19">Brown Norway</strain>
    </source>
</reference>
<dbReference type="GO" id="GO:0008270">
    <property type="term" value="F:zinc ion binding"/>
    <property type="evidence" value="ECO:0007669"/>
    <property type="project" value="UniProtKB-KW"/>
</dbReference>
<evidence type="ECO:0000256" key="2">
    <source>
        <dbReference type="ARBA" id="ARBA00006232"/>
    </source>
</evidence>
<name>A0A8I6AIJ5_RAT</name>
<dbReference type="GO" id="GO:0006357">
    <property type="term" value="P:regulation of transcription by RNA polymerase II"/>
    <property type="evidence" value="ECO:0000318"/>
    <property type="project" value="GO_Central"/>
</dbReference>
<keyword evidence="10" id="KW-0804">Transcription</keyword>
<dbReference type="AGR" id="RGD:2319133"/>
<evidence type="ECO:0000256" key="3">
    <source>
        <dbReference type="ARBA" id="ARBA00022723"/>
    </source>
</evidence>
<keyword evidence="19" id="KW-1185">Reference proteome</keyword>
<dbReference type="OMA" id="PDCYIEC"/>
<evidence type="ECO:0000256" key="12">
    <source>
        <dbReference type="ARBA" id="ARBA00057309"/>
    </source>
</evidence>
<evidence type="ECO:0000313" key="20">
    <source>
        <dbReference type="RGD" id="2319133"/>
    </source>
</evidence>
<keyword evidence="7" id="KW-0805">Transcription regulation</keyword>
<evidence type="ECO:0000256" key="4">
    <source>
        <dbReference type="ARBA" id="ARBA00022737"/>
    </source>
</evidence>
<dbReference type="GO" id="GO:0005737">
    <property type="term" value="C:cytoplasm"/>
    <property type="evidence" value="ECO:0000266"/>
    <property type="project" value="RGD"/>
</dbReference>
<proteinExistence type="inferred from homology"/>
<keyword evidence="5 15" id="KW-0863">Zinc-finger</keyword>
<dbReference type="GO" id="GO:0001701">
    <property type="term" value="P:in utero embryonic development"/>
    <property type="evidence" value="ECO:0000266"/>
    <property type="project" value="RGD"/>
</dbReference>
<dbReference type="FunFam" id="3.30.160.60:FF:000104">
    <property type="entry name" value="Transcriptional repressor protein YY1"/>
    <property type="match status" value="1"/>
</dbReference>
<dbReference type="SUPFAM" id="SSF57667">
    <property type="entry name" value="beta-beta-alpha zinc fingers"/>
    <property type="match status" value="3"/>
</dbReference>
<feature type="domain" description="C2H2-type" evidence="17">
    <location>
        <begin position="220"/>
        <end position="247"/>
    </location>
</feature>
<dbReference type="GO" id="GO:0000785">
    <property type="term" value="C:chromatin"/>
    <property type="evidence" value="ECO:0000318"/>
    <property type="project" value="GO_Central"/>
</dbReference>
<keyword evidence="11" id="KW-0539">Nucleus</keyword>
<dbReference type="PANTHER" id="PTHR14003:SF8">
    <property type="entry name" value="ZINC FINGER PROTEIN 42 HOMOLOG"/>
    <property type="match status" value="1"/>
</dbReference>
<dbReference type="GO" id="GO:0043565">
    <property type="term" value="F:sequence-specific DNA binding"/>
    <property type="evidence" value="ECO:0000266"/>
    <property type="project" value="RGD"/>
</dbReference>
<keyword evidence="9" id="KW-0010">Activator</keyword>
<dbReference type="GO" id="GO:0005634">
    <property type="term" value="C:nucleus"/>
    <property type="evidence" value="ECO:0000266"/>
    <property type="project" value="RGD"/>
</dbReference>
<dbReference type="GO" id="GO:0071514">
    <property type="term" value="P:genomic imprinting"/>
    <property type="evidence" value="ECO:0000266"/>
    <property type="project" value="RGD"/>
</dbReference>
<dbReference type="GO" id="GO:0032991">
    <property type="term" value="C:protein-containing complex"/>
    <property type="evidence" value="ECO:0000266"/>
    <property type="project" value="RGD"/>
</dbReference>
<keyword evidence="8" id="KW-0238">DNA-binding</keyword>